<feature type="domain" description="DNA2/NAM7 helicase-like C-terminal" evidence="7">
    <location>
        <begin position="992"/>
        <end position="1103"/>
    </location>
</feature>
<keyword evidence="5" id="KW-0067">ATP-binding</keyword>
<evidence type="ECO:0000259" key="6">
    <source>
        <dbReference type="Pfam" id="PF13086"/>
    </source>
</evidence>
<keyword evidence="3" id="KW-0378">Hydrolase</keyword>
<keyword evidence="2" id="KW-0547">Nucleotide-binding</keyword>
<proteinExistence type="inferred from homology"/>
<dbReference type="InterPro" id="IPR027417">
    <property type="entry name" value="P-loop_NTPase"/>
</dbReference>
<dbReference type="InterPro" id="IPR047187">
    <property type="entry name" value="SF1_C_Upf1"/>
</dbReference>
<dbReference type="SUPFAM" id="SSF52540">
    <property type="entry name" value="P-loop containing nucleoside triphosphate hydrolases"/>
    <property type="match status" value="1"/>
</dbReference>
<dbReference type="Pfam" id="PF13086">
    <property type="entry name" value="AAA_11"/>
    <property type="match status" value="1"/>
</dbReference>
<evidence type="ECO:0000259" key="7">
    <source>
        <dbReference type="Pfam" id="PF13087"/>
    </source>
</evidence>
<dbReference type="Pfam" id="PF13087">
    <property type="entry name" value="AAA_12"/>
    <property type="match status" value="1"/>
</dbReference>
<dbReference type="PANTHER" id="PTHR43788:SF8">
    <property type="entry name" value="DNA-BINDING PROTEIN SMUBP-2"/>
    <property type="match status" value="1"/>
</dbReference>
<sequence>MQGDSRARTVEFWRAVETLSPATVPKLDRRGGPGADQLVFDLGPREQTPWSEGHPLTARPLRASLTWQFTVYGGLYELTSIRDTLARAFGDDTTPPDGRSTGQAALFAFTVDADGFLVEGSGALSACAWALGRLSENGPDGTGWLDGFEAEERGFAEGLDRLSPPSRQGKAMQALGEHAKEAAREAAGAGAKATGAAVTTAAATAVTSLAGPVVGGIAGAVAGTFAEKLLTPAKKKPAEPGAGARTPAFDLTAAALHEFTAELAKALGVTGPLGPQGVRIQCTKVRVKDAAEARDSTFLNSFHVDDLAKIAKAVRTGDLGTGLRGFLSDAGSVPVGDRVDVRATPRAVLDGVEPARLPLGRWPGDPARPLVLSQQFAVDRIMAELGDAGGLFAVNGPPGTGKTTLLRDVVAAVLVQRAQALARLSSPAAAFTGELERVEITERYSASVRGVSPTVTGAEILVATSGNKAAANVTAEIPGVAAVGGAEEAAAAVDYFRGLATHVLGKPAWGLLAATLGNRKNCGQFANRFWWGQETLPTEDRDAKPDIPGMQRILRAARDEPGSVDDWATAVRRFREAEAVCTRLAAERAQVARALHDRPGREAGLRDAEAVLAQLRHQQAVLGGRITEAQRGHGAATAALQHATAVHRDHRADKPGFWVSVSTLFRAGRAWHAEHDRLRRQRDQAAQAAERWAATLHQLAAEGSALDARLRDAGGRRDRAQFELNQLTSFLAAAHNRWPDRVPDPAAFTGDDALQLCAPWADPEFTAARNRVTLEALRLHKAFILGAGAPIRDNLTTAVAVLGGNPKLRDETLLAVWQTLFLVVPVISTTFASLPRLFGRLGPEALGWLFVDEAGQATPQQTAGGIWRARRSVLVGDPQQLEPIVTLPSTAQTALLKRYSVAEEWLPDATSAQRVADRLNRFGTALPDPIGEGSTWVGAPLRVHRRCDRLMFEISNRIAYGGELMVYGTGDRPPYPGRDEWIDVPAAHAQKHWVPAEGQALGLLLDELAGLGVAPGAIRVVSPFRDVIRGAQRVVRQRSGGWSSAIEVGTVHTVQGQEADVVVIVLGSDPASEGARRWAAAKPNLLNVAVSRAKRRLYVIGDRRRWQDQRYFDVLATALPVRNTGSRPD</sequence>
<dbReference type="InterPro" id="IPR041679">
    <property type="entry name" value="DNA2/NAM7-like_C"/>
</dbReference>
<dbReference type="InterPro" id="IPR050534">
    <property type="entry name" value="Coronavir_polyprotein_1ab"/>
</dbReference>
<keyword evidence="4 8" id="KW-0347">Helicase</keyword>
<dbReference type="InterPro" id="IPR041677">
    <property type="entry name" value="DNA2/NAM7_AAA_11"/>
</dbReference>
<reference evidence="9" key="1">
    <citation type="journal article" date="2019" name="Int. J. Syst. Evol. Microbiol.">
        <title>The Global Catalogue of Microorganisms (GCM) 10K type strain sequencing project: providing services to taxonomists for standard genome sequencing and annotation.</title>
        <authorList>
            <consortium name="The Broad Institute Genomics Platform"/>
            <consortium name="The Broad Institute Genome Sequencing Center for Infectious Disease"/>
            <person name="Wu L."/>
            <person name="Ma J."/>
        </authorList>
    </citation>
    <scope>NUCLEOTIDE SEQUENCE [LARGE SCALE GENOMIC DNA]</scope>
    <source>
        <strain evidence="9">CGMCC 4.7680</strain>
    </source>
</reference>
<organism evidence="8 9">
    <name type="scientific">Amycolatopsis bullii</name>
    <dbReference type="NCBI Taxonomy" id="941987"/>
    <lineage>
        <taxon>Bacteria</taxon>
        <taxon>Bacillati</taxon>
        <taxon>Actinomycetota</taxon>
        <taxon>Actinomycetes</taxon>
        <taxon>Pseudonocardiales</taxon>
        <taxon>Pseudonocardiaceae</taxon>
        <taxon>Amycolatopsis</taxon>
    </lineage>
</organism>
<accession>A0ABQ3JUY6</accession>
<keyword evidence="9" id="KW-1185">Reference proteome</keyword>
<gene>
    <name evidence="8" type="ORF">GCM10017567_00510</name>
</gene>
<name>A0ABQ3JUY6_9PSEU</name>
<evidence type="ECO:0000313" key="9">
    <source>
        <dbReference type="Proteomes" id="UP000649955"/>
    </source>
</evidence>
<evidence type="ECO:0000256" key="3">
    <source>
        <dbReference type="ARBA" id="ARBA00022801"/>
    </source>
</evidence>
<comment type="caution">
    <text evidence="8">The sequence shown here is derived from an EMBL/GenBank/DDBJ whole genome shotgun (WGS) entry which is preliminary data.</text>
</comment>
<evidence type="ECO:0000256" key="2">
    <source>
        <dbReference type="ARBA" id="ARBA00022741"/>
    </source>
</evidence>
<evidence type="ECO:0000313" key="8">
    <source>
        <dbReference type="EMBL" id="GHF90472.1"/>
    </source>
</evidence>
<protein>
    <submittedName>
        <fullName evidence="8">DNA helicase</fullName>
    </submittedName>
</protein>
<evidence type="ECO:0000256" key="4">
    <source>
        <dbReference type="ARBA" id="ARBA00022806"/>
    </source>
</evidence>
<feature type="domain" description="DNA2/NAM7 helicase helicase" evidence="6">
    <location>
        <begin position="835"/>
        <end position="885"/>
    </location>
</feature>
<dbReference type="GO" id="GO:0004386">
    <property type="term" value="F:helicase activity"/>
    <property type="evidence" value="ECO:0007669"/>
    <property type="project" value="UniProtKB-KW"/>
</dbReference>
<evidence type="ECO:0000256" key="5">
    <source>
        <dbReference type="ARBA" id="ARBA00022840"/>
    </source>
</evidence>
<dbReference type="Proteomes" id="UP000649955">
    <property type="component" value="Unassembled WGS sequence"/>
</dbReference>
<comment type="similarity">
    <text evidence="1">Belongs to the DNA2/NAM7 helicase family.</text>
</comment>
<dbReference type="Gene3D" id="3.40.50.300">
    <property type="entry name" value="P-loop containing nucleotide triphosphate hydrolases"/>
    <property type="match status" value="3"/>
</dbReference>
<dbReference type="CDD" id="cd18808">
    <property type="entry name" value="SF1_C_Upf1"/>
    <property type="match status" value="1"/>
</dbReference>
<dbReference type="PANTHER" id="PTHR43788">
    <property type="entry name" value="DNA2/NAM7 HELICASE FAMILY MEMBER"/>
    <property type="match status" value="1"/>
</dbReference>
<dbReference type="EMBL" id="BNAW01000001">
    <property type="protein sequence ID" value="GHF90472.1"/>
    <property type="molecule type" value="Genomic_DNA"/>
</dbReference>
<dbReference type="RefSeq" id="WP_191305968.1">
    <property type="nucleotide sequence ID" value="NZ_BNAW01000001.1"/>
</dbReference>
<evidence type="ECO:0000256" key="1">
    <source>
        <dbReference type="ARBA" id="ARBA00007913"/>
    </source>
</evidence>